<proteinExistence type="predicted"/>
<keyword evidence="3" id="KW-1185">Reference proteome</keyword>
<accession>A0A016USR0</accession>
<gene>
    <name evidence="2" type="primary">Acey_s0029.g1921</name>
    <name evidence="2" type="synonym">Acey-C38C5.1</name>
    <name evidence="2" type="ORF">Y032_0029g1921</name>
</gene>
<dbReference type="AlphaFoldDB" id="A0A016USR0"/>
<evidence type="ECO:0000313" key="3">
    <source>
        <dbReference type="Proteomes" id="UP000024635"/>
    </source>
</evidence>
<name>A0A016USR0_9BILA</name>
<protein>
    <submittedName>
        <fullName evidence="2">Uncharacterized protein</fullName>
    </submittedName>
</protein>
<feature type="region of interest" description="Disordered" evidence="1">
    <location>
        <begin position="1"/>
        <end position="52"/>
    </location>
</feature>
<sequence length="92" mass="10524">MVCRSASPPDTPTKRSVSHQESLKKNVSRKCSQEPKRSLGEALDSPMHLPQRPFKAAHDSFRLRMFQEQHGFEPVVCQQCRTIRKILSTTAF</sequence>
<organism evidence="2 3">
    <name type="scientific">Ancylostoma ceylanicum</name>
    <dbReference type="NCBI Taxonomy" id="53326"/>
    <lineage>
        <taxon>Eukaryota</taxon>
        <taxon>Metazoa</taxon>
        <taxon>Ecdysozoa</taxon>
        <taxon>Nematoda</taxon>
        <taxon>Chromadorea</taxon>
        <taxon>Rhabditida</taxon>
        <taxon>Rhabditina</taxon>
        <taxon>Rhabditomorpha</taxon>
        <taxon>Strongyloidea</taxon>
        <taxon>Ancylostomatidae</taxon>
        <taxon>Ancylostomatinae</taxon>
        <taxon>Ancylostoma</taxon>
    </lineage>
</organism>
<reference evidence="3" key="1">
    <citation type="journal article" date="2015" name="Nat. Genet.">
        <title>The genome and transcriptome of the zoonotic hookworm Ancylostoma ceylanicum identify infection-specific gene families.</title>
        <authorList>
            <person name="Schwarz E.M."/>
            <person name="Hu Y."/>
            <person name="Antoshechkin I."/>
            <person name="Miller M.M."/>
            <person name="Sternberg P.W."/>
            <person name="Aroian R.V."/>
        </authorList>
    </citation>
    <scope>NUCLEOTIDE SEQUENCE</scope>
    <source>
        <strain evidence="3">HY135</strain>
    </source>
</reference>
<dbReference type="OrthoDB" id="5868946at2759"/>
<comment type="caution">
    <text evidence="2">The sequence shown here is derived from an EMBL/GenBank/DDBJ whole genome shotgun (WGS) entry which is preliminary data.</text>
</comment>
<evidence type="ECO:0000256" key="1">
    <source>
        <dbReference type="SAM" id="MobiDB-lite"/>
    </source>
</evidence>
<evidence type="ECO:0000313" key="2">
    <source>
        <dbReference type="EMBL" id="EYC17867.1"/>
    </source>
</evidence>
<dbReference type="EMBL" id="JARK01001365">
    <property type="protein sequence ID" value="EYC17867.1"/>
    <property type="molecule type" value="Genomic_DNA"/>
</dbReference>
<dbReference type="Proteomes" id="UP000024635">
    <property type="component" value="Unassembled WGS sequence"/>
</dbReference>